<feature type="region of interest" description="Disordered" evidence="1">
    <location>
        <begin position="356"/>
        <end position="428"/>
    </location>
</feature>
<keyword evidence="2" id="KW-1133">Transmembrane helix</keyword>
<keyword evidence="2" id="KW-0472">Membrane</keyword>
<dbReference type="InterPro" id="IPR027272">
    <property type="entry name" value="Piezo"/>
</dbReference>
<keyword evidence="2" id="KW-0812">Transmembrane</keyword>
<dbReference type="GO" id="GO:0008381">
    <property type="term" value="F:mechanosensitive monoatomic ion channel activity"/>
    <property type="evidence" value="ECO:0007669"/>
    <property type="project" value="InterPro"/>
</dbReference>
<dbReference type="PANTHER" id="PTHR13167">
    <property type="entry name" value="PIEZO-TYPE MECHANOSENSITIVE ION CHANNEL COMPONENT"/>
    <property type="match status" value="1"/>
</dbReference>
<dbReference type="PANTHER" id="PTHR13167:SF25">
    <property type="entry name" value="PIEZO-TYPE MECHANOSENSITIVE ION CHANNEL COMPONENT"/>
    <property type="match status" value="1"/>
</dbReference>
<dbReference type="InParanoid" id="A2DG80"/>
<accession>A2DG80</accession>
<dbReference type="KEGG" id="tva:5466250"/>
<evidence type="ECO:0000256" key="1">
    <source>
        <dbReference type="SAM" id="MobiDB-lite"/>
    </source>
</evidence>
<feature type="compositionally biased region" description="Basic and acidic residues" evidence="1">
    <location>
        <begin position="396"/>
        <end position="417"/>
    </location>
</feature>
<dbReference type="VEuPathDB" id="TrichDB:TVAG_164030"/>
<dbReference type="GO" id="GO:0016020">
    <property type="term" value="C:membrane"/>
    <property type="evidence" value="ECO:0007669"/>
    <property type="project" value="InterPro"/>
</dbReference>
<dbReference type="Pfam" id="PF12166">
    <property type="entry name" value="Piezo_cap"/>
    <property type="match status" value="1"/>
</dbReference>
<gene>
    <name evidence="4" type="ORF">TVAG_164030</name>
</gene>
<organism evidence="4 5">
    <name type="scientific">Trichomonas vaginalis (strain ATCC PRA-98 / G3)</name>
    <dbReference type="NCBI Taxonomy" id="412133"/>
    <lineage>
        <taxon>Eukaryota</taxon>
        <taxon>Metamonada</taxon>
        <taxon>Parabasalia</taxon>
        <taxon>Trichomonadida</taxon>
        <taxon>Trichomonadidae</taxon>
        <taxon>Trichomonas</taxon>
    </lineage>
</organism>
<name>A2DG80_TRIV3</name>
<feature type="transmembrane region" description="Helical" evidence="2">
    <location>
        <begin position="264"/>
        <end position="285"/>
    </location>
</feature>
<sequence>MSELKIYLENQMVYNHRHKEEELKHQRSGLIGTIFILLIIIVLFGPMFFLIKSKISTEPNSIYSASLECGLSSTGYLYKSYAHIMPMTTAQQNELIKDSDEFDYLRAIPTDNMYIIDFPLESQLVPELPNETIDTIFKSNDYEIVYTLNLNFLKGTTDSFSPNVVQKYQLFNETLSLQNKTMLYENYLSHNGTVMFNFSLPVLLMTFYSYPIMPTKSESQIYGMEFTARGKFAFVHRESASSLLATPTIRVMLYSSEVPAAGEVFSSGVMATSIIGIYILIIFTFGEVLRERVLNSYEGLWIERMRHPEVLYQYIIAIEAFKLVEAYDKEYMMIEKLLDVVRSKETCIQMTNDIEEVSEEKNSSDDDAPPPPSPKQNQAPKQTPETPKQQTPETPKQQDQEPPKEQNQEPSKQESPKTVEFVNVDPKT</sequence>
<evidence type="ECO:0000313" key="4">
    <source>
        <dbReference type="EMBL" id="EAY20707.1"/>
    </source>
</evidence>
<dbReference type="VEuPathDB" id="TrichDB:TVAGG3_0954150"/>
<proteinExistence type="predicted"/>
<reference evidence="4" key="2">
    <citation type="journal article" date="2007" name="Science">
        <title>Draft genome sequence of the sexually transmitted pathogen Trichomonas vaginalis.</title>
        <authorList>
            <person name="Carlton J.M."/>
            <person name="Hirt R.P."/>
            <person name="Silva J.C."/>
            <person name="Delcher A.L."/>
            <person name="Schatz M."/>
            <person name="Zhao Q."/>
            <person name="Wortman J.R."/>
            <person name="Bidwell S.L."/>
            <person name="Alsmark U.C.M."/>
            <person name="Besteiro S."/>
            <person name="Sicheritz-Ponten T."/>
            <person name="Noel C.J."/>
            <person name="Dacks J.B."/>
            <person name="Foster P.G."/>
            <person name="Simillion C."/>
            <person name="Van de Peer Y."/>
            <person name="Miranda-Saavedra D."/>
            <person name="Barton G.J."/>
            <person name="Westrop G.D."/>
            <person name="Mueller S."/>
            <person name="Dessi D."/>
            <person name="Fiori P.L."/>
            <person name="Ren Q."/>
            <person name="Paulsen I."/>
            <person name="Zhang H."/>
            <person name="Bastida-Corcuera F.D."/>
            <person name="Simoes-Barbosa A."/>
            <person name="Brown M.T."/>
            <person name="Hayes R.D."/>
            <person name="Mukherjee M."/>
            <person name="Okumura C.Y."/>
            <person name="Schneider R."/>
            <person name="Smith A.J."/>
            <person name="Vanacova S."/>
            <person name="Villalvazo M."/>
            <person name="Haas B.J."/>
            <person name="Pertea M."/>
            <person name="Feldblyum T.V."/>
            <person name="Utterback T.R."/>
            <person name="Shu C.L."/>
            <person name="Osoegawa K."/>
            <person name="de Jong P.J."/>
            <person name="Hrdy I."/>
            <person name="Horvathova L."/>
            <person name="Zubacova Z."/>
            <person name="Dolezal P."/>
            <person name="Malik S.B."/>
            <person name="Logsdon J.M. Jr."/>
            <person name="Henze K."/>
            <person name="Gupta A."/>
            <person name="Wang C.C."/>
            <person name="Dunne R.L."/>
            <person name="Upcroft J.A."/>
            <person name="Upcroft P."/>
            <person name="White O."/>
            <person name="Salzberg S.L."/>
            <person name="Tang P."/>
            <person name="Chiu C.-H."/>
            <person name="Lee Y.-S."/>
            <person name="Embley T.M."/>
            <person name="Coombs G.H."/>
            <person name="Mottram J.C."/>
            <person name="Tachezy J."/>
            <person name="Fraser-Liggett C.M."/>
            <person name="Johnson P.J."/>
        </authorList>
    </citation>
    <scope>NUCLEOTIDE SEQUENCE [LARGE SCALE GENOMIC DNA]</scope>
    <source>
        <strain evidence="4">G3</strain>
    </source>
</reference>
<protein>
    <recommendedName>
        <fullName evidence="3">Piezo non-specific cation channel cap domain-containing protein</fullName>
    </recommendedName>
</protein>
<dbReference type="EMBL" id="DS113196">
    <property type="protein sequence ID" value="EAY20707.1"/>
    <property type="molecule type" value="Genomic_DNA"/>
</dbReference>
<feature type="domain" description="Piezo non-specific cation channel cap" evidence="3">
    <location>
        <begin position="245"/>
        <end position="352"/>
    </location>
</feature>
<feature type="compositionally biased region" description="Low complexity" evidence="1">
    <location>
        <begin position="375"/>
        <end position="395"/>
    </location>
</feature>
<dbReference type="AlphaFoldDB" id="A2DG80"/>
<feature type="transmembrane region" description="Helical" evidence="2">
    <location>
        <begin position="187"/>
        <end position="210"/>
    </location>
</feature>
<dbReference type="Proteomes" id="UP000001542">
    <property type="component" value="Unassembled WGS sequence"/>
</dbReference>
<keyword evidence="5" id="KW-1185">Reference proteome</keyword>
<reference evidence="4" key="1">
    <citation type="submission" date="2006-10" db="EMBL/GenBank/DDBJ databases">
        <authorList>
            <person name="Amadeo P."/>
            <person name="Zhao Q."/>
            <person name="Wortman J."/>
            <person name="Fraser-Liggett C."/>
            <person name="Carlton J."/>
        </authorList>
    </citation>
    <scope>NUCLEOTIDE SEQUENCE</scope>
    <source>
        <strain evidence="4">G3</strain>
    </source>
</reference>
<evidence type="ECO:0000259" key="3">
    <source>
        <dbReference type="Pfam" id="PF12166"/>
    </source>
</evidence>
<evidence type="ECO:0000313" key="5">
    <source>
        <dbReference type="Proteomes" id="UP000001542"/>
    </source>
</evidence>
<dbReference type="InterPro" id="IPR031334">
    <property type="entry name" value="Piezo_cap_dom"/>
</dbReference>
<dbReference type="RefSeq" id="XP_001581693.1">
    <property type="nucleotide sequence ID" value="XM_001581643.1"/>
</dbReference>
<evidence type="ECO:0000256" key="2">
    <source>
        <dbReference type="SAM" id="Phobius"/>
    </source>
</evidence>
<feature type="transmembrane region" description="Helical" evidence="2">
    <location>
        <begin position="30"/>
        <end position="51"/>
    </location>
</feature>